<evidence type="ECO:0000256" key="8">
    <source>
        <dbReference type="PIRNR" id="PIRNR001486"/>
    </source>
</evidence>
<name>A0ABT4RUS8_9ACTN</name>
<organism evidence="10 11">
    <name type="scientific">Solirubrobacter deserti</name>
    <dbReference type="NCBI Taxonomy" id="2282478"/>
    <lineage>
        <taxon>Bacteria</taxon>
        <taxon>Bacillati</taxon>
        <taxon>Actinomycetota</taxon>
        <taxon>Thermoleophilia</taxon>
        <taxon>Solirubrobacterales</taxon>
        <taxon>Solirubrobacteraceae</taxon>
        <taxon>Solirubrobacter</taxon>
    </lineage>
</organism>
<evidence type="ECO:0000256" key="4">
    <source>
        <dbReference type="ARBA" id="ARBA00011365"/>
    </source>
</evidence>
<comment type="caution">
    <text evidence="10">The sequence shown here is derived from an EMBL/GenBank/DDBJ whole genome shotgun (WGS) entry which is preliminary data.</text>
</comment>
<gene>
    <name evidence="10" type="ORF">OJ962_32900</name>
</gene>
<dbReference type="Pfam" id="PF02426">
    <property type="entry name" value="MIase"/>
    <property type="match status" value="1"/>
</dbReference>
<comment type="similarity">
    <text evidence="3 8">Belongs to the muconolactone Delta-isomerase family.</text>
</comment>
<comment type="subunit">
    <text evidence="4">Homodecamer.</text>
</comment>
<protein>
    <recommendedName>
        <fullName evidence="5 8">Muconolactone Delta-isomerase</fullName>
        <shortName evidence="8">MIase</shortName>
        <ecNumber evidence="5 8">5.3.3.4</ecNumber>
    </recommendedName>
</protein>
<reference evidence="10" key="1">
    <citation type="submission" date="2022-10" db="EMBL/GenBank/DDBJ databases">
        <title>The WGS of Solirubrobacter sp. CPCC 204708.</title>
        <authorList>
            <person name="Jiang Z."/>
        </authorList>
    </citation>
    <scope>NUCLEOTIDE SEQUENCE</scope>
    <source>
        <strain evidence="10">CPCC 204708</strain>
    </source>
</reference>
<sequence>MRFMVEMTVNLPPGDHSALLAREREYSQRLQRDGRWEHLWRVAGRYANVSIFNVGTPDELHELVSGLPLFPYMDIRVTALAAHPSAIATEEER</sequence>
<evidence type="ECO:0000256" key="6">
    <source>
        <dbReference type="ARBA" id="ARBA00022797"/>
    </source>
</evidence>
<evidence type="ECO:0000313" key="11">
    <source>
        <dbReference type="Proteomes" id="UP001147700"/>
    </source>
</evidence>
<evidence type="ECO:0000256" key="3">
    <source>
        <dbReference type="ARBA" id="ARBA00010882"/>
    </source>
</evidence>
<evidence type="ECO:0000313" key="10">
    <source>
        <dbReference type="EMBL" id="MDA0142329.1"/>
    </source>
</evidence>
<dbReference type="InterPro" id="IPR026029">
    <property type="entry name" value="MLI_dom"/>
</dbReference>
<dbReference type="PIRSF" id="PIRSF001486">
    <property type="entry name" value="CatC"/>
    <property type="match status" value="1"/>
</dbReference>
<comment type="pathway">
    <text evidence="2 8">Aromatic compound metabolism; beta-ketoadipate pathway; 5-oxo-4,5-dihydro-2-furylacetate from catechol: step 3/3.</text>
</comment>
<evidence type="ECO:0000256" key="1">
    <source>
        <dbReference type="ARBA" id="ARBA00001739"/>
    </source>
</evidence>
<keyword evidence="11" id="KW-1185">Reference proteome</keyword>
<feature type="domain" description="Muconolactone isomerase" evidence="9">
    <location>
        <begin position="1"/>
        <end position="85"/>
    </location>
</feature>
<comment type="catalytic activity">
    <reaction evidence="1 8">
        <text>(S)-muconolactone = (4,5-dihydro-5-oxofuran-2-yl)-acetate</text>
        <dbReference type="Rhea" id="RHEA:12348"/>
        <dbReference type="ChEBI" id="CHEBI:58425"/>
        <dbReference type="ChEBI" id="CHEBI:58736"/>
        <dbReference type="EC" id="5.3.3.4"/>
    </reaction>
</comment>
<keyword evidence="7 8" id="KW-0413">Isomerase</keyword>
<dbReference type="EMBL" id="JAPCID010000083">
    <property type="protein sequence ID" value="MDA0142329.1"/>
    <property type="molecule type" value="Genomic_DNA"/>
</dbReference>
<evidence type="ECO:0000256" key="7">
    <source>
        <dbReference type="ARBA" id="ARBA00023235"/>
    </source>
</evidence>
<keyword evidence="6 8" id="KW-0058">Aromatic hydrocarbons catabolism</keyword>
<dbReference type="EC" id="5.3.3.4" evidence="5 8"/>
<dbReference type="RefSeq" id="WP_202953567.1">
    <property type="nucleotide sequence ID" value="NZ_JAPCID010000083.1"/>
</dbReference>
<proteinExistence type="inferred from homology"/>
<dbReference type="InterPro" id="IPR011008">
    <property type="entry name" value="Dimeric_a/b-barrel"/>
</dbReference>
<evidence type="ECO:0000256" key="2">
    <source>
        <dbReference type="ARBA" id="ARBA00005193"/>
    </source>
</evidence>
<evidence type="ECO:0000259" key="9">
    <source>
        <dbReference type="Pfam" id="PF02426"/>
    </source>
</evidence>
<dbReference type="Gene3D" id="3.30.70.1060">
    <property type="entry name" value="Dimeric alpha+beta barrel"/>
    <property type="match status" value="1"/>
</dbReference>
<evidence type="ECO:0000256" key="5">
    <source>
        <dbReference type="ARBA" id="ARBA00012070"/>
    </source>
</evidence>
<dbReference type="InterPro" id="IPR003464">
    <property type="entry name" value="Muconolactone_d_Isoase"/>
</dbReference>
<dbReference type="Proteomes" id="UP001147700">
    <property type="component" value="Unassembled WGS sequence"/>
</dbReference>
<dbReference type="SUPFAM" id="SSF54909">
    <property type="entry name" value="Dimeric alpha+beta barrel"/>
    <property type="match status" value="1"/>
</dbReference>
<accession>A0ABT4RUS8</accession>